<dbReference type="GO" id="GO:0015141">
    <property type="term" value="F:succinate transmembrane transporter activity"/>
    <property type="evidence" value="ECO:0007669"/>
    <property type="project" value="UniProtKB-ARBA"/>
</dbReference>
<feature type="transmembrane region" description="Helical" evidence="6">
    <location>
        <begin position="44"/>
        <end position="68"/>
    </location>
</feature>
<evidence type="ECO:0000256" key="5">
    <source>
        <dbReference type="ARBA" id="ARBA00023136"/>
    </source>
</evidence>
<comment type="caution">
    <text evidence="7">The sequence shown here is derived from an EMBL/GenBank/DDBJ whole genome shotgun (WGS) entry which is preliminary data.</text>
</comment>
<feature type="transmembrane region" description="Helical" evidence="6">
    <location>
        <begin position="459"/>
        <end position="479"/>
    </location>
</feature>
<keyword evidence="8" id="KW-1185">Reference proteome</keyword>
<dbReference type="EMBL" id="SJPG01000001">
    <property type="protein sequence ID" value="TWT63780.1"/>
    <property type="molecule type" value="Genomic_DNA"/>
</dbReference>
<dbReference type="PROSITE" id="PS01271">
    <property type="entry name" value="NA_SULFATE"/>
    <property type="match status" value="1"/>
</dbReference>
<dbReference type="RefSeq" id="WP_146505566.1">
    <property type="nucleotide sequence ID" value="NZ_SJPG01000001.1"/>
</dbReference>
<organism evidence="7 8">
    <name type="scientific">Rubinisphaera italica</name>
    <dbReference type="NCBI Taxonomy" id="2527969"/>
    <lineage>
        <taxon>Bacteria</taxon>
        <taxon>Pseudomonadati</taxon>
        <taxon>Planctomycetota</taxon>
        <taxon>Planctomycetia</taxon>
        <taxon>Planctomycetales</taxon>
        <taxon>Planctomycetaceae</taxon>
        <taxon>Rubinisphaera</taxon>
    </lineage>
</organism>
<feature type="transmembrane region" description="Helical" evidence="6">
    <location>
        <begin position="12"/>
        <end position="32"/>
    </location>
</feature>
<comment type="subcellular location">
    <subcellularLocation>
        <location evidence="1">Membrane</location>
        <topology evidence="1">Multi-pass membrane protein</topology>
    </subcellularLocation>
</comment>
<evidence type="ECO:0000256" key="4">
    <source>
        <dbReference type="ARBA" id="ARBA00022989"/>
    </source>
</evidence>
<evidence type="ECO:0000256" key="3">
    <source>
        <dbReference type="ARBA" id="ARBA00022692"/>
    </source>
</evidence>
<protein>
    <submittedName>
        <fullName evidence="7">Sodium-dependent dicarboxylate transporter SdcS</fullName>
    </submittedName>
</protein>
<feature type="transmembrane region" description="Helical" evidence="6">
    <location>
        <begin position="235"/>
        <end position="259"/>
    </location>
</feature>
<keyword evidence="5 6" id="KW-0472">Membrane</keyword>
<name>A0A5C5XLG1_9PLAN</name>
<evidence type="ECO:0000313" key="8">
    <source>
        <dbReference type="Proteomes" id="UP000316095"/>
    </source>
</evidence>
<feature type="transmembrane region" description="Helical" evidence="6">
    <location>
        <begin position="499"/>
        <end position="520"/>
    </location>
</feature>
<evidence type="ECO:0000256" key="2">
    <source>
        <dbReference type="ARBA" id="ARBA00022448"/>
    </source>
</evidence>
<feature type="transmembrane region" description="Helical" evidence="6">
    <location>
        <begin position="88"/>
        <end position="106"/>
    </location>
</feature>
<evidence type="ECO:0000313" key="7">
    <source>
        <dbReference type="EMBL" id="TWT63780.1"/>
    </source>
</evidence>
<sequence>MTDSTLDDQSLSYRWGIVFISLILFLGIVLSPSPSELNAEGQRLAGVVALMAILWCTQSIPLAVTSLIPLVAFPFLGIQSAGEVSKSYMNSTILLYFSGFAIAIGVERWGLHRRLALWVLSVLGTGPKRVVLGFMLGNALMSMWISNTASALLMLPIALAVLASLNVQEDDQHKQAIMTKRFAVALLLGIAYSSSIGGMSTLIGTPTNGVYAGYWSSTGATAEELQKYSVSLGQWFLMFFPMSVLMFIGVWFVLCLPIWRGLTFGHAARNEIRDQYLALGRMSVGEFRMMIVFLLVACLWMTRVSLDIGSFRLVGWEDGLSALLDSYVPGFNYKGLLHDSTAGLLMMIVMFLVPVRDEETETNQYLMNWELLEQKLPWGILLLFGGGFAIADACSSTGLSSWLGEMLGQKMSTMSSSLQVASVTTLVIFLTEFTSNTATISTLLPILEKTALALSLDPRFLMLPATIAASCAFMLPIATPPNAIVFSSNKLSVWDMMKTGFLLNLLGILVVTVMTMLWVVRVVHVS</sequence>
<proteinExistence type="predicted"/>
<accession>A0A5C5XLG1</accession>
<dbReference type="PANTHER" id="PTHR10283:SF82">
    <property type="entry name" value="SOLUTE CARRIER FAMILY 13 MEMBER 2"/>
    <property type="match status" value="1"/>
</dbReference>
<dbReference type="Pfam" id="PF00939">
    <property type="entry name" value="Na_sulph_symp"/>
    <property type="match status" value="1"/>
</dbReference>
<dbReference type="InterPro" id="IPR001898">
    <property type="entry name" value="SLC13A/DASS"/>
</dbReference>
<keyword evidence="2" id="KW-0813">Transport</keyword>
<feature type="transmembrane region" description="Helical" evidence="6">
    <location>
        <begin position="376"/>
        <end position="403"/>
    </location>
</feature>
<feature type="transmembrane region" description="Helical" evidence="6">
    <location>
        <begin position="115"/>
        <end position="137"/>
    </location>
</feature>
<dbReference type="AlphaFoldDB" id="A0A5C5XLG1"/>
<dbReference type="Proteomes" id="UP000316095">
    <property type="component" value="Unassembled WGS sequence"/>
</dbReference>
<dbReference type="GO" id="GO:0005886">
    <property type="term" value="C:plasma membrane"/>
    <property type="evidence" value="ECO:0007669"/>
    <property type="project" value="TreeGrafter"/>
</dbReference>
<keyword evidence="3 6" id="KW-0812">Transmembrane</keyword>
<feature type="transmembrane region" description="Helical" evidence="6">
    <location>
        <begin position="335"/>
        <end position="355"/>
    </location>
</feature>
<dbReference type="OrthoDB" id="9766267at2"/>
<dbReference type="InterPro" id="IPR031312">
    <property type="entry name" value="Na/sul_symport_CS"/>
</dbReference>
<keyword evidence="4 6" id="KW-1133">Transmembrane helix</keyword>
<gene>
    <name evidence="7" type="primary">sdcS</name>
    <name evidence="7" type="ORF">Pan54_45390</name>
</gene>
<reference evidence="7 8" key="1">
    <citation type="submission" date="2019-02" db="EMBL/GenBank/DDBJ databases">
        <title>Deep-cultivation of Planctomycetes and their phenomic and genomic characterization uncovers novel biology.</title>
        <authorList>
            <person name="Wiegand S."/>
            <person name="Jogler M."/>
            <person name="Boedeker C."/>
            <person name="Pinto D."/>
            <person name="Vollmers J."/>
            <person name="Rivas-Marin E."/>
            <person name="Kohn T."/>
            <person name="Peeters S.H."/>
            <person name="Heuer A."/>
            <person name="Rast P."/>
            <person name="Oberbeckmann S."/>
            <person name="Bunk B."/>
            <person name="Jeske O."/>
            <person name="Meyerdierks A."/>
            <person name="Storesund J.E."/>
            <person name="Kallscheuer N."/>
            <person name="Luecker S."/>
            <person name="Lage O.M."/>
            <person name="Pohl T."/>
            <person name="Merkel B.J."/>
            <person name="Hornburger P."/>
            <person name="Mueller R.-W."/>
            <person name="Bruemmer F."/>
            <person name="Labrenz M."/>
            <person name="Spormann A.M."/>
            <person name="Op Den Camp H."/>
            <person name="Overmann J."/>
            <person name="Amann R."/>
            <person name="Jetten M.S.M."/>
            <person name="Mascher T."/>
            <person name="Medema M.H."/>
            <person name="Devos D.P."/>
            <person name="Kaster A.-K."/>
            <person name="Ovreas L."/>
            <person name="Rohde M."/>
            <person name="Galperin M.Y."/>
            <person name="Jogler C."/>
        </authorList>
    </citation>
    <scope>NUCLEOTIDE SEQUENCE [LARGE SCALE GENOMIC DNA]</scope>
    <source>
        <strain evidence="7 8">Pan54</strain>
    </source>
</reference>
<evidence type="ECO:0000256" key="6">
    <source>
        <dbReference type="SAM" id="Phobius"/>
    </source>
</evidence>
<dbReference type="PANTHER" id="PTHR10283">
    <property type="entry name" value="SOLUTE CARRIER FAMILY 13 MEMBER"/>
    <property type="match status" value="1"/>
</dbReference>
<feature type="transmembrane region" description="Helical" evidence="6">
    <location>
        <begin position="182"/>
        <end position="203"/>
    </location>
</feature>
<feature type="transmembrane region" description="Helical" evidence="6">
    <location>
        <begin position="291"/>
        <end position="315"/>
    </location>
</feature>
<dbReference type="CDD" id="cd01115">
    <property type="entry name" value="SLC13_permease"/>
    <property type="match status" value="1"/>
</dbReference>
<feature type="transmembrane region" description="Helical" evidence="6">
    <location>
        <begin position="143"/>
        <end position="162"/>
    </location>
</feature>
<evidence type="ECO:0000256" key="1">
    <source>
        <dbReference type="ARBA" id="ARBA00004141"/>
    </source>
</evidence>